<feature type="signal peptide" evidence="1">
    <location>
        <begin position="1"/>
        <end position="24"/>
    </location>
</feature>
<evidence type="ECO:0000259" key="2">
    <source>
        <dbReference type="PROSITE" id="PS51272"/>
    </source>
</evidence>
<dbReference type="AlphaFoldDB" id="A0A955RL94"/>
<dbReference type="PROSITE" id="PS51272">
    <property type="entry name" value="SLH"/>
    <property type="match status" value="2"/>
</dbReference>
<evidence type="ECO:0000313" key="4">
    <source>
        <dbReference type="Proteomes" id="UP000754563"/>
    </source>
</evidence>
<organism evidence="3 4">
    <name type="scientific">Candidatus Dojkabacteria bacterium</name>
    <dbReference type="NCBI Taxonomy" id="2099670"/>
    <lineage>
        <taxon>Bacteria</taxon>
        <taxon>Candidatus Dojkabacteria</taxon>
    </lineage>
</organism>
<evidence type="ECO:0000313" key="3">
    <source>
        <dbReference type="EMBL" id="MCA9386127.1"/>
    </source>
</evidence>
<sequence>MNKKISTIALSLVFLASSSFTALAGPFPDVSDYHEYANEIQYLLDNGIAGGFSDGTFKPENTITRAEFTKIVVNAEYSESLINNCIQSNSNIFPDIASDHTFASFICMAEKNDIVKGYSDGYFKPDNTVTFGEASKIAMRTLDSSHGISEDADLTAYMNRLVAMGAQPPTISEGNKDVAITRGEAAFLIQIIRDNYTKLPDEPEAPSSEFMIKPYGTASVPEKGLSFSVNNFGIHCTTSQTAFIDLTVTKDGQSQSIHLERSCTGLKNGVVQGESTIEADAFGYHFTLYEIIERVAWDINSFEYYVRIE</sequence>
<dbReference type="Proteomes" id="UP000754563">
    <property type="component" value="Unassembled WGS sequence"/>
</dbReference>
<feature type="chain" id="PRO_5037490712" evidence="1">
    <location>
        <begin position="25"/>
        <end position="309"/>
    </location>
</feature>
<feature type="domain" description="SLH" evidence="2">
    <location>
        <begin position="23"/>
        <end position="86"/>
    </location>
</feature>
<keyword evidence="1" id="KW-0732">Signal</keyword>
<accession>A0A955RL94</accession>
<gene>
    <name evidence="3" type="ORF">KC717_05765</name>
</gene>
<proteinExistence type="predicted"/>
<evidence type="ECO:0000256" key="1">
    <source>
        <dbReference type="SAM" id="SignalP"/>
    </source>
</evidence>
<feature type="domain" description="SLH" evidence="2">
    <location>
        <begin position="89"/>
        <end position="152"/>
    </location>
</feature>
<comment type="caution">
    <text evidence="3">The sequence shown here is derived from an EMBL/GenBank/DDBJ whole genome shotgun (WGS) entry which is preliminary data.</text>
</comment>
<dbReference type="Pfam" id="PF00395">
    <property type="entry name" value="SLH"/>
    <property type="match status" value="2"/>
</dbReference>
<reference evidence="3" key="2">
    <citation type="journal article" date="2021" name="Microbiome">
        <title>Successional dynamics and alternative stable states in a saline activated sludge microbial community over 9 years.</title>
        <authorList>
            <person name="Wang Y."/>
            <person name="Ye J."/>
            <person name="Ju F."/>
            <person name="Liu L."/>
            <person name="Boyd J.A."/>
            <person name="Deng Y."/>
            <person name="Parks D.H."/>
            <person name="Jiang X."/>
            <person name="Yin X."/>
            <person name="Woodcroft B.J."/>
            <person name="Tyson G.W."/>
            <person name="Hugenholtz P."/>
            <person name="Polz M.F."/>
            <person name="Zhang T."/>
        </authorList>
    </citation>
    <scope>NUCLEOTIDE SEQUENCE</scope>
    <source>
        <strain evidence="3">HKST-UBA11</strain>
    </source>
</reference>
<reference evidence="3" key="1">
    <citation type="submission" date="2020-04" db="EMBL/GenBank/DDBJ databases">
        <authorList>
            <person name="Zhang T."/>
        </authorList>
    </citation>
    <scope>NUCLEOTIDE SEQUENCE</scope>
    <source>
        <strain evidence="3">HKST-UBA11</strain>
    </source>
</reference>
<dbReference type="InterPro" id="IPR001119">
    <property type="entry name" value="SLH_dom"/>
</dbReference>
<protein>
    <submittedName>
        <fullName evidence="3">S-layer homology domain-containing protein</fullName>
    </submittedName>
</protein>
<dbReference type="EMBL" id="JAGQLH010000083">
    <property type="protein sequence ID" value="MCA9386127.1"/>
    <property type="molecule type" value="Genomic_DNA"/>
</dbReference>
<name>A0A955RL94_9BACT</name>